<proteinExistence type="inferred from homology"/>
<evidence type="ECO:0000259" key="3">
    <source>
        <dbReference type="Pfam" id="PF06094"/>
    </source>
</evidence>
<protein>
    <recommendedName>
        <fullName evidence="2">Gamma-glutamylcyclotransferase family protein</fullName>
    </recommendedName>
</protein>
<gene>
    <name evidence="4" type="ORF">BSL78_16802</name>
</gene>
<dbReference type="OrthoDB" id="113620at2759"/>
<dbReference type="InterPro" id="IPR039126">
    <property type="entry name" value="GGACT"/>
</dbReference>
<dbReference type="InterPro" id="IPR009288">
    <property type="entry name" value="AIG2-like_dom"/>
</dbReference>
<reference evidence="4 5" key="1">
    <citation type="journal article" date="2017" name="PLoS Biol.">
        <title>The sea cucumber genome provides insights into morphological evolution and visceral regeneration.</title>
        <authorList>
            <person name="Zhang X."/>
            <person name="Sun L."/>
            <person name="Yuan J."/>
            <person name="Sun Y."/>
            <person name="Gao Y."/>
            <person name="Zhang L."/>
            <person name="Li S."/>
            <person name="Dai H."/>
            <person name="Hamel J.F."/>
            <person name="Liu C."/>
            <person name="Yu Y."/>
            <person name="Liu S."/>
            <person name="Lin W."/>
            <person name="Guo K."/>
            <person name="Jin S."/>
            <person name="Xu P."/>
            <person name="Storey K.B."/>
            <person name="Huan P."/>
            <person name="Zhang T."/>
            <person name="Zhou Y."/>
            <person name="Zhang J."/>
            <person name="Lin C."/>
            <person name="Li X."/>
            <person name="Xing L."/>
            <person name="Huo D."/>
            <person name="Sun M."/>
            <person name="Wang L."/>
            <person name="Mercier A."/>
            <person name="Li F."/>
            <person name="Yang H."/>
            <person name="Xiang J."/>
        </authorList>
    </citation>
    <scope>NUCLEOTIDE SEQUENCE [LARGE SCALE GENOMIC DNA]</scope>
    <source>
        <strain evidence="4">Shaxun</strain>
        <tissue evidence="4">Muscle</tissue>
    </source>
</reference>
<dbReference type="InterPro" id="IPR036568">
    <property type="entry name" value="GGCT-like_sf"/>
</dbReference>
<sequence length="74" mass="8000">MSAGKLHRVFLYGTLKKGQPNHGVMTDPYNGQAKFVCCANTVSKYPLVIATSANIPSVLFQEEGLGNMNLANEN</sequence>
<dbReference type="InterPro" id="IPR013024">
    <property type="entry name" value="GGCT-like"/>
</dbReference>
<dbReference type="STRING" id="307972.A0A2G8KE86"/>
<evidence type="ECO:0000256" key="2">
    <source>
        <dbReference type="RuleBase" id="RU367036"/>
    </source>
</evidence>
<keyword evidence="5" id="KW-1185">Reference proteome</keyword>
<dbReference type="GO" id="GO:0061929">
    <property type="term" value="F:gamma-glutamylaminecyclotransferase activity"/>
    <property type="evidence" value="ECO:0007669"/>
    <property type="project" value="InterPro"/>
</dbReference>
<organism evidence="4 5">
    <name type="scientific">Stichopus japonicus</name>
    <name type="common">Sea cucumber</name>
    <dbReference type="NCBI Taxonomy" id="307972"/>
    <lineage>
        <taxon>Eukaryota</taxon>
        <taxon>Metazoa</taxon>
        <taxon>Echinodermata</taxon>
        <taxon>Eleutherozoa</taxon>
        <taxon>Echinozoa</taxon>
        <taxon>Holothuroidea</taxon>
        <taxon>Aspidochirotacea</taxon>
        <taxon>Aspidochirotida</taxon>
        <taxon>Stichopodidae</taxon>
        <taxon>Apostichopus</taxon>
    </lineage>
</organism>
<evidence type="ECO:0000313" key="4">
    <source>
        <dbReference type="EMBL" id="PIK46314.1"/>
    </source>
</evidence>
<evidence type="ECO:0000313" key="5">
    <source>
        <dbReference type="Proteomes" id="UP000230750"/>
    </source>
</evidence>
<comment type="caution">
    <text evidence="4">The sequence shown here is derived from an EMBL/GenBank/DDBJ whole genome shotgun (WGS) entry which is preliminary data.</text>
</comment>
<accession>A0A2G8KE86</accession>
<feature type="domain" description="Gamma-glutamylcyclotransferase AIG2-like" evidence="3">
    <location>
        <begin position="9"/>
        <end position="64"/>
    </location>
</feature>
<dbReference type="GO" id="GO:0005829">
    <property type="term" value="C:cytosol"/>
    <property type="evidence" value="ECO:0007669"/>
    <property type="project" value="TreeGrafter"/>
</dbReference>
<dbReference type="CDD" id="cd06661">
    <property type="entry name" value="GGCT_like"/>
    <property type="match status" value="1"/>
</dbReference>
<evidence type="ECO:0000256" key="1">
    <source>
        <dbReference type="ARBA" id="ARBA00008861"/>
    </source>
</evidence>
<dbReference type="PANTHER" id="PTHR12510">
    <property type="entry name" value="TROPONIN C-AKIN-1 PROTEIN"/>
    <property type="match status" value="1"/>
</dbReference>
<dbReference type="Pfam" id="PF06094">
    <property type="entry name" value="GGACT"/>
    <property type="match status" value="1"/>
</dbReference>
<dbReference type="AlphaFoldDB" id="A0A2G8KE86"/>
<dbReference type="SUPFAM" id="SSF110857">
    <property type="entry name" value="Gamma-glutamyl cyclotransferase-like"/>
    <property type="match status" value="1"/>
</dbReference>
<name>A0A2G8KE86_STIJA</name>
<dbReference type="EMBL" id="MRZV01000652">
    <property type="protein sequence ID" value="PIK46314.1"/>
    <property type="molecule type" value="Genomic_DNA"/>
</dbReference>
<dbReference type="PANTHER" id="PTHR12510:SF4">
    <property type="entry name" value="GAMMA-GLUTAMYLAMINECYCLOTRANSFERASE"/>
    <property type="match status" value="1"/>
</dbReference>
<dbReference type="Proteomes" id="UP000230750">
    <property type="component" value="Unassembled WGS sequence"/>
</dbReference>
<comment type="similarity">
    <text evidence="1 2">Belongs to the gamma-glutamylcyclotransferase family.</text>
</comment>
<dbReference type="Gene3D" id="3.10.490.10">
    <property type="entry name" value="Gamma-glutamyl cyclotransferase-like"/>
    <property type="match status" value="1"/>
</dbReference>